<gene>
    <name evidence="4" type="ORF">QP792_10750</name>
</gene>
<sequence length="420" mass="47781">MHKSLKYTLIVLGFLAAMFICFLLWLQCNPIHIGGANGQVKPAYCSIGEKWQEKQRKKETMKTIEEIKKNLEFTCVHEKRPPLSEETQQLYNYALHRDLNHMWPGQRGDGFWDELLPYYRIAAANGDYKANIRLQFLLSDGWTKVPDIEAEAETQKLYKMLHKQLPATAYYLLKGYIEDGYGVSAPPDSELAFLRKAADMGSRDAQYALAEKIAWLDDEPTREFRLNLMRKIHQCASEQGQGASSLELGSHLQNRDRFDEAVKAYHQGTKNGNHLSALILSHAFKAGKDKGSNDFLDVEADEERARRYDIINTYLSDYGFMSPTVPDLDDIVPLPPAPLPAWDGKIAFQRWVEGEEPQKPSDELMKKLADKVGLDMKTGLPLPEQSQTEGTKAYPTYPYQSSSRGPKTLSLWSKLKKLIS</sequence>
<dbReference type="Gene3D" id="1.25.40.10">
    <property type="entry name" value="Tetratricopeptide repeat domain"/>
    <property type="match status" value="1"/>
</dbReference>
<dbReference type="Proteomes" id="UP001240589">
    <property type="component" value="Unassembled WGS sequence"/>
</dbReference>
<evidence type="ECO:0000256" key="1">
    <source>
        <dbReference type="SAM" id="MobiDB-lite"/>
    </source>
</evidence>
<feature type="domain" description="DUF6396" evidence="3">
    <location>
        <begin position="276"/>
        <end position="382"/>
    </location>
</feature>
<evidence type="ECO:0000313" key="5">
    <source>
        <dbReference type="Proteomes" id="UP001240589"/>
    </source>
</evidence>
<dbReference type="RefSeq" id="WP_285046826.1">
    <property type="nucleotide sequence ID" value="NZ_CP197397.1"/>
</dbReference>
<dbReference type="EMBL" id="JASPBL010000069">
    <property type="protein sequence ID" value="MDK8362654.1"/>
    <property type="molecule type" value="Genomic_DNA"/>
</dbReference>
<keyword evidence="2" id="KW-1133">Transmembrane helix</keyword>
<comment type="caution">
    <text evidence="4">The sequence shown here is derived from an EMBL/GenBank/DDBJ whole genome shotgun (WGS) entry which is preliminary data.</text>
</comment>
<feature type="region of interest" description="Disordered" evidence="1">
    <location>
        <begin position="378"/>
        <end position="407"/>
    </location>
</feature>
<dbReference type="InterPro" id="IPR045653">
    <property type="entry name" value="DUF6396"/>
</dbReference>
<reference evidence="4" key="1">
    <citation type="submission" date="2023-05" db="EMBL/GenBank/DDBJ databases">
        <title>Genomic Catalog of Human Bladder Bacteria.</title>
        <authorList>
            <person name="Du J."/>
        </authorList>
    </citation>
    <scope>NUCLEOTIDE SEQUENCE</scope>
    <source>
        <strain evidence="4">UMB7974B</strain>
    </source>
</reference>
<dbReference type="SUPFAM" id="SSF81901">
    <property type="entry name" value="HCP-like"/>
    <property type="match status" value="1"/>
</dbReference>
<keyword evidence="2" id="KW-0812">Transmembrane</keyword>
<evidence type="ECO:0000256" key="2">
    <source>
        <dbReference type="SAM" id="Phobius"/>
    </source>
</evidence>
<feature type="transmembrane region" description="Helical" evidence="2">
    <location>
        <begin position="7"/>
        <end position="26"/>
    </location>
</feature>
<evidence type="ECO:0000259" key="3">
    <source>
        <dbReference type="Pfam" id="PF19933"/>
    </source>
</evidence>
<accession>A0AAW6ZGC7</accession>
<keyword evidence="2" id="KW-0472">Membrane</keyword>
<organism evidence="4 5">
    <name type="scientific">Neisseria mucosa</name>
    <dbReference type="NCBI Taxonomy" id="488"/>
    <lineage>
        <taxon>Bacteria</taxon>
        <taxon>Pseudomonadati</taxon>
        <taxon>Pseudomonadota</taxon>
        <taxon>Betaproteobacteria</taxon>
        <taxon>Neisseriales</taxon>
        <taxon>Neisseriaceae</taxon>
        <taxon>Neisseria</taxon>
    </lineage>
</organism>
<proteinExistence type="predicted"/>
<protein>
    <submittedName>
        <fullName evidence="4">DUF6396 domain-containing protein</fullName>
    </submittedName>
</protein>
<dbReference type="Pfam" id="PF19933">
    <property type="entry name" value="DUF6396"/>
    <property type="match status" value="1"/>
</dbReference>
<dbReference type="InterPro" id="IPR011990">
    <property type="entry name" value="TPR-like_helical_dom_sf"/>
</dbReference>
<dbReference type="AlphaFoldDB" id="A0AAW6ZGC7"/>
<name>A0AAW6ZGC7_NEIMU</name>
<evidence type="ECO:0000313" key="4">
    <source>
        <dbReference type="EMBL" id="MDK8362654.1"/>
    </source>
</evidence>